<proteinExistence type="predicted"/>
<gene>
    <name evidence="1" type="ORF">HPB49_023862</name>
</gene>
<sequence>MRMRCALPSSSSETGVFEAVGARSCARGPTVYVVTPTYRRATQAPDMVRLSQALMLAEVRIFWVVVEDAERTSTLCSWTVREKKGSRSGGWEAKAKIGLQ</sequence>
<protein>
    <submittedName>
        <fullName evidence="1">Uncharacterized protein</fullName>
    </submittedName>
</protein>
<comment type="caution">
    <text evidence="1">The sequence shown here is derived from an EMBL/GenBank/DDBJ whole genome shotgun (WGS) entry which is preliminary data.</text>
</comment>
<evidence type="ECO:0000313" key="1">
    <source>
        <dbReference type="EMBL" id="KAH7938463.1"/>
    </source>
</evidence>
<keyword evidence="2" id="KW-1185">Reference proteome</keyword>
<accession>A0ACB8CC25</accession>
<evidence type="ECO:0000313" key="2">
    <source>
        <dbReference type="Proteomes" id="UP000821865"/>
    </source>
</evidence>
<dbReference type="Proteomes" id="UP000821865">
    <property type="component" value="Chromosome 8"/>
</dbReference>
<name>A0ACB8CC25_DERSI</name>
<dbReference type="EMBL" id="CM023477">
    <property type="protein sequence ID" value="KAH7938463.1"/>
    <property type="molecule type" value="Genomic_DNA"/>
</dbReference>
<organism evidence="1 2">
    <name type="scientific">Dermacentor silvarum</name>
    <name type="common">Tick</name>
    <dbReference type="NCBI Taxonomy" id="543639"/>
    <lineage>
        <taxon>Eukaryota</taxon>
        <taxon>Metazoa</taxon>
        <taxon>Ecdysozoa</taxon>
        <taxon>Arthropoda</taxon>
        <taxon>Chelicerata</taxon>
        <taxon>Arachnida</taxon>
        <taxon>Acari</taxon>
        <taxon>Parasitiformes</taxon>
        <taxon>Ixodida</taxon>
        <taxon>Ixodoidea</taxon>
        <taxon>Ixodidae</taxon>
        <taxon>Rhipicephalinae</taxon>
        <taxon>Dermacentor</taxon>
    </lineage>
</organism>
<reference evidence="1" key="1">
    <citation type="submission" date="2020-05" db="EMBL/GenBank/DDBJ databases">
        <title>Large-scale comparative analyses of tick genomes elucidate their genetic diversity and vector capacities.</title>
        <authorList>
            <person name="Jia N."/>
            <person name="Wang J."/>
            <person name="Shi W."/>
            <person name="Du L."/>
            <person name="Sun Y."/>
            <person name="Zhan W."/>
            <person name="Jiang J."/>
            <person name="Wang Q."/>
            <person name="Zhang B."/>
            <person name="Ji P."/>
            <person name="Sakyi L.B."/>
            <person name="Cui X."/>
            <person name="Yuan T."/>
            <person name="Jiang B."/>
            <person name="Yang W."/>
            <person name="Lam T.T.-Y."/>
            <person name="Chang Q."/>
            <person name="Ding S."/>
            <person name="Wang X."/>
            <person name="Zhu J."/>
            <person name="Ruan X."/>
            <person name="Zhao L."/>
            <person name="Wei J."/>
            <person name="Que T."/>
            <person name="Du C."/>
            <person name="Cheng J."/>
            <person name="Dai P."/>
            <person name="Han X."/>
            <person name="Huang E."/>
            <person name="Gao Y."/>
            <person name="Liu J."/>
            <person name="Shao H."/>
            <person name="Ye R."/>
            <person name="Li L."/>
            <person name="Wei W."/>
            <person name="Wang X."/>
            <person name="Wang C."/>
            <person name="Yang T."/>
            <person name="Huo Q."/>
            <person name="Li W."/>
            <person name="Guo W."/>
            <person name="Chen H."/>
            <person name="Zhou L."/>
            <person name="Ni X."/>
            <person name="Tian J."/>
            <person name="Zhou Y."/>
            <person name="Sheng Y."/>
            <person name="Liu T."/>
            <person name="Pan Y."/>
            <person name="Xia L."/>
            <person name="Li J."/>
            <person name="Zhao F."/>
            <person name="Cao W."/>
        </authorList>
    </citation>
    <scope>NUCLEOTIDE SEQUENCE</scope>
    <source>
        <strain evidence="1">Dsil-2018</strain>
    </source>
</reference>